<name>A0A4Q7ZN24_9ACTN</name>
<dbReference type="OrthoDB" id="2936081at2"/>
<keyword evidence="3" id="KW-1185">Reference proteome</keyword>
<dbReference type="Pfam" id="PF11042">
    <property type="entry name" value="DUF2750"/>
    <property type="match status" value="1"/>
</dbReference>
<dbReference type="AlphaFoldDB" id="A0A4Q7ZN24"/>
<accession>A0A4Q7ZN24</accession>
<evidence type="ECO:0000313" key="2">
    <source>
        <dbReference type="EMBL" id="RZU52417.1"/>
    </source>
</evidence>
<evidence type="ECO:0000313" key="3">
    <source>
        <dbReference type="Proteomes" id="UP000292564"/>
    </source>
</evidence>
<reference evidence="2 3" key="1">
    <citation type="submission" date="2019-02" db="EMBL/GenBank/DDBJ databases">
        <title>Sequencing the genomes of 1000 actinobacteria strains.</title>
        <authorList>
            <person name="Klenk H.-P."/>
        </authorList>
    </citation>
    <scope>NUCLEOTIDE SEQUENCE [LARGE SCALE GENOMIC DNA]</scope>
    <source>
        <strain evidence="2 3">DSM 45162</strain>
    </source>
</reference>
<gene>
    <name evidence="2" type="ORF">EV385_4280</name>
</gene>
<proteinExistence type="predicted"/>
<sequence>MSLSRAHTSAFQREVPREGRVWTVRDDRGYPAPQDADGQRAMPFWSKPTRAQRIVTQVPAYADLRIAEIALREWLDDWLPALDRDGMLVGVNWSGPQATGFDLPPTEVAEWFAAPR</sequence>
<comment type="caution">
    <text evidence="2">The sequence shown here is derived from an EMBL/GenBank/DDBJ whole genome shotgun (WGS) entry which is preliminary data.</text>
</comment>
<protein>
    <submittedName>
        <fullName evidence="2">Uncharacterized protein DUF2750</fullName>
    </submittedName>
</protein>
<evidence type="ECO:0000256" key="1">
    <source>
        <dbReference type="SAM" id="MobiDB-lite"/>
    </source>
</evidence>
<feature type="region of interest" description="Disordered" evidence="1">
    <location>
        <begin position="22"/>
        <end position="43"/>
    </location>
</feature>
<dbReference type="RefSeq" id="WP_130511035.1">
    <property type="nucleotide sequence ID" value="NZ_SHKY01000001.1"/>
</dbReference>
<dbReference type="InterPro" id="IPR021284">
    <property type="entry name" value="DUF2750"/>
</dbReference>
<dbReference type="Proteomes" id="UP000292564">
    <property type="component" value="Unassembled WGS sequence"/>
</dbReference>
<dbReference type="EMBL" id="SHKY01000001">
    <property type="protein sequence ID" value="RZU52417.1"/>
    <property type="molecule type" value="Genomic_DNA"/>
</dbReference>
<organism evidence="2 3">
    <name type="scientific">Krasilnikovia cinnamomea</name>
    <dbReference type="NCBI Taxonomy" id="349313"/>
    <lineage>
        <taxon>Bacteria</taxon>
        <taxon>Bacillati</taxon>
        <taxon>Actinomycetota</taxon>
        <taxon>Actinomycetes</taxon>
        <taxon>Micromonosporales</taxon>
        <taxon>Micromonosporaceae</taxon>
        <taxon>Krasilnikovia</taxon>
    </lineage>
</organism>